<protein>
    <recommendedName>
        <fullName evidence="3">Class I SAM-dependent methyltransferase</fullName>
    </recommendedName>
</protein>
<name>A0ABW3UUF6_9BACL</name>
<dbReference type="RefSeq" id="WP_345590227.1">
    <property type="nucleotide sequence ID" value="NZ_BAABJG010000022.1"/>
</dbReference>
<dbReference type="Proteomes" id="UP001597180">
    <property type="component" value="Unassembled WGS sequence"/>
</dbReference>
<organism evidence="1 2">
    <name type="scientific">Paenibacillus vulneris</name>
    <dbReference type="NCBI Taxonomy" id="1133364"/>
    <lineage>
        <taxon>Bacteria</taxon>
        <taxon>Bacillati</taxon>
        <taxon>Bacillota</taxon>
        <taxon>Bacilli</taxon>
        <taxon>Bacillales</taxon>
        <taxon>Paenibacillaceae</taxon>
        <taxon>Paenibacillus</taxon>
    </lineage>
</organism>
<evidence type="ECO:0000313" key="2">
    <source>
        <dbReference type="Proteomes" id="UP001597180"/>
    </source>
</evidence>
<reference evidence="2" key="1">
    <citation type="journal article" date="2019" name="Int. J. Syst. Evol. Microbiol.">
        <title>The Global Catalogue of Microorganisms (GCM) 10K type strain sequencing project: providing services to taxonomists for standard genome sequencing and annotation.</title>
        <authorList>
            <consortium name="The Broad Institute Genomics Platform"/>
            <consortium name="The Broad Institute Genome Sequencing Center for Infectious Disease"/>
            <person name="Wu L."/>
            <person name="Ma J."/>
        </authorList>
    </citation>
    <scope>NUCLEOTIDE SEQUENCE [LARGE SCALE GENOMIC DNA]</scope>
    <source>
        <strain evidence="2">CCUG 53270</strain>
    </source>
</reference>
<accession>A0ABW3UUF6</accession>
<evidence type="ECO:0008006" key="3">
    <source>
        <dbReference type="Google" id="ProtNLM"/>
    </source>
</evidence>
<dbReference type="EMBL" id="JBHTLU010000034">
    <property type="protein sequence ID" value="MFD1223255.1"/>
    <property type="molecule type" value="Genomic_DNA"/>
</dbReference>
<sequence length="313" mass="36122">MREFQRSFQPIQLQMQQEPLQDESIDWGSKEWGTHRFHIRQLVTHAVDQLQVKDKAVVLGAGTHGDVDLPELANQFMQVLVLDTESNALEDIIESSGGLLSGKMKSVTHVDYTCLDQVQFYETWEEMLLNQAPAAEMAAYIKDCSFRVRHREAFPQWKKSFALVVSSSVHTQLFYIHALTQFAGYADQYEEADVRLVIEALAYLRDSLVTDYNKLLSTLLKPGGRLVMWSDMIRLDEHNEALLETLYQLKTEEERLRFLFQAFGQYGMEAAVLGLKDLHDQLLPDHRLFKCWVWMSDQDKKYITAGFSGTFRG</sequence>
<keyword evidence="2" id="KW-1185">Reference proteome</keyword>
<evidence type="ECO:0000313" key="1">
    <source>
        <dbReference type="EMBL" id="MFD1223255.1"/>
    </source>
</evidence>
<proteinExistence type="predicted"/>
<comment type="caution">
    <text evidence="1">The sequence shown here is derived from an EMBL/GenBank/DDBJ whole genome shotgun (WGS) entry which is preliminary data.</text>
</comment>
<gene>
    <name evidence="1" type="ORF">ACFQ4B_24335</name>
</gene>